<reference evidence="2" key="1">
    <citation type="journal article" date="2023" name="Mol. Phylogenet. Evol.">
        <title>Genome-scale phylogeny and comparative genomics of the fungal order Sordariales.</title>
        <authorList>
            <person name="Hensen N."/>
            <person name="Bonometti L."/>
            <person name="Westerberg I."/>
            <person name="Brannstrom I.O."/>
            <person name="Guillou S."/>
            <person name="Cros-Aarteil S."/>
            <person name="Calhoun S."/>
            <person name="Haridas S."/>
            <person name="Kuo A."/>
            <person name="Mondo S."/>
            <person name="Pangilinan J."/>
            <person name="Riley R."/>
            <person name="LaButti K."/>
            <person name="Andreopoulos B."/>
            <person name="Lipzen A."/>
            <person name="Chen C."/>
            <person name="Yan M."/>
            <person name="Daum C."/>
            <person name="Ng V."/>
            <person name="Clum A."/>
            <person name="Steindorff A."/>
            <person name="Ohm R.A."/>
            <person name="Martin F."/>
            <person name="Silar P."/>
            <person name="Natvig D.O."/>
            <person name="Lalanne C."/>
            <person name="Gautier V."/>
            <person name="Ament-Velasquez S.L."/>
            <person name="Kruys A."/>
            <person name="Hutchinson M.I."/>
            <person name="Powell A.J."/>
            <person name="Barry K."/>
            <person name="Miller A.N."/>
            <person name="Grigoriev I.V."/>
            <person name="Debuchy R."/>
            <person name="Gladieux P."/>
            <person name="Hiltunen Thoren M."/>
            <person name="Johannesson H."/>
        </authorList>
    </citation>
    <scope>NUCLEOTIDE SEQUENCE</scope>
    <source>
        <strain evidence="2">CBS 103.79</strain>
    </source>
</reference>
<dbReference type="GO" id="GO:0004252">
    <property type="term" value="F:serine-type endopeptidase activity"/>
    <property type="evidence" value="ECO:0007669"/>
    <property type="project" value="InterPro"/>
</dbReference>
<dbReference type="Gene3D" id="3.40.50.200">
    <property type="entry name" value="Peptidase S8/S53 domain"/>
    <property type="match status" value="1"/>
</dbReference>
<organism evidence="2 3">
    <name type="scientific">Staphylotrichum tortipilum</name>
    <dbReference type="NCBI Taxonomy" id="2831512"/>
    <lineage>
        <taxon>Eukaryota</taxon>
        <taxon>Fungi</taxon>
        <taxon>Dikarya</taxon>
        <taxon>Ascomycota</taxon>
        <taxon>Pezizomycotina</taxon>
        <taxon>Sordariomycetes</taxon>
        <taxon>Sordariomycetidae</taxon>
        <taxon>Sordariales</taxon>
        <taxon>Chaetomiaceae</taxon>
        <taxon>Staphylotrichum</taxon>
    </lineage>
</organism>
<feature type="compositionally biased region" description="Basic and acidic residues" evidence="1">
    <location>
        <begin position="41"/>
        <end position="54"/>
    </location>
</feature>
<dbReference type="AlphaFoldDB" id="A0AAN6MC43"/>
<dbReference type="Proteomes" id="UP001303889">
    <property type="component" value="Unassembled WGS sequence"/>
</dbReference>
<sequence>MGMHPASVMVGSIICNLERPDKALSPFTPVIHEWPQSTQPTRRDSSHSNSDTKGDTIQADTPLFTTTAKNAVGRLPLAGQNTPAVSFSATEITTRRFAPSAKYVRAAVADQAVATFLQAGGSGARVYLFVGVKVAREVTVVCADSQYGGTCVGTLGCYERAEYPRPVVFGVEVEELRLAQDGEIVRKDLDTLEETTLPPVQGKGIHDDPHHQALTLATPTKTTKTKSHEWTALQVLIPLLWAASQERKPVTSGLLRDSNMGAAPPAGWNVQMPLIWAALGDIPPPGHGMTIPKGQENSVPKEKLVARYKAQTWTNKTDRYLEEWNKGSAQRRFRVLIVDTSIDLNSPYITLDAEHVRFVRGGAAENQDYEGHGTLIAHLLLRLSQNIIVYVHKIAESRKEMCPSAERIAELSQ</sequence>
<comment type="caution">
    <text evidence="2">The sequence shown here is derived from an EMBL/GenBank/DDBJ whole genome shotgun (WGS) entry which is preliminary data.</text>
</comment>
<accession>A0AAN6MC43</accession>
<dbReference type="GO" id="GO:0006508">
    <property type="term" value="P:proteolysis"/>
    <property type="evidence" value="ECO:0007669"/>
    <property type="project" value="InterPro"/>
</dbReference>
<gene>
    <name evidence="2" type="ORF">C8A05DRAFT_39208</name>
</gene>
<reference evidence="2" key="2">
    <citation type="submission" date="2023-05" db="EMBL/GenBank/DDBJ databases">
        <authorList>
            <consortium name="Lawrence Berkeley National Laboratory"/>
            <person name="Steindorff A."/>
            <person name="Hensen N."/>
            <person name="Bonometti L."/>
            <person name="Westerberg I."/>
            <person name="Brannstrom I.O."/>
            <person name="Guillou S."/>
            <person name="Cros-Aarteil S."/>
            <person name="Calhoun S."/>
            <person name="Haridas S."/>
            <person name="Kuo A."/>
            <person name="Mondo S."/>
            <person name="Pangilinan J."/>
            <person name="Riley R."/>
            <person name="Labutti K."/>
            <person name="Andreopoulos B."/>
            <person name="Lipzen A."/>
            <person name="Chen C."/>
            <person name="Yanf M."/>
            <person name="Daum C."/>
            <person name="Ng V."/>
            <person name="Clum A."/>
            <person name="Ohm R."/>
            <person name="Martin F."/>
            <person name="Silar P."/>
            <person name="Natvig D."/>
            <person name="Lalanne C."/>
            <person name="Gautier V."/>
            <person name="Ament-Velasquez S.L."/>
            <person name="Kruys A."/>
            <person name="Hutchinson M.I."/>
            <person name="Powell A.J."/>
            <person name="Barry K."/>
            <person name="Miller A.N."/>
            <person name="Grigoriev I.V."/>
            <person name="Debuchy R."/>
            <person name="Gladieux P."/>
            <person name="Thoren M.H."/>
            <person name="Johannesson H."/>
        </authorList>
    </citation>
    <scope>NUCLEOTIDE SEQUENCE</scope>
    <source>
        <strain evidence="2">CBS 103.79</strain>
    </source>
</reference>
<dbReference type="EMBL" id="MU856223">
    <property type="protein sequence ID" value="KAK3897248.1"/>
    <property type="molecule type" value="Genomic_DNA"/>
</dbReference>
<dbReference type="SUPFAM" id="SSF52743">
    <property type="entry name" value="Subtilisin-like"/>
    <property type="match status" value="1"/>
</dbReference>
<proteinExistence type="predicted"/>
<evidence type="ECO:0000313" key="2">
    <source>
        <dbReference type="EMBL" id="KAK3897248.1"/>
    </source>
</evidence>
<name>A0AAN6MC43_9PEZI</name>
<evidence type="ECO:0008006" key="4">
    <source>
        <dbReference type="Google" id="ProtNLM"/>
    </source>
</evidence>
<dbReference type="InterPro" id="IPR036852">
    <property type="entry name" value="Peptidase_S8/S53_dom_sf"/>
</dbReference>
<evidence type="ECO:0000256" key="1">
    <source>
        <dbReference type="SAM" id="MobiDB-lite"/>
    </source>
</evidence>
<feature type="region of interest" description="Disordered" evidence="1">
    <location>
        <begin position="32"/>
        <end position="61"/>
    </location>
</feature>
<protein>
    <recommendedName>
        <fullName evidence="4">Peptidase S8/S53 domain-containing protein</fullName>
    </recommendedName>
</protein>
<keyword evidence="3" id="KW-1185">Reference proteome</keyword>
<evidence type="ECO:0000313" key="3">
    <source>
        <dbReference type="Proteomes" id="UP001303889"/>
    </source>
</evidence>